<proteinExistence type="predicted"/>
<dbReference type="VEuPathDB" id="TrichDB:TVAG_086170"/>
<accession>A2FDC7</accession>
<dbReference type="Proteomes" id="UP000001542">
    <property type="component" value="Unassembled WGS sequence"/>
</dbReference>
<dbReference type="Gene3D" id="1.25.10.10">
    <property type="entry name" value="Leucine-rich Repeat Variant"/>
    <property type="match status" value="1"/>
</dbReference>
<dbReference type="RefSeq" id="XP_001310008.1">
    <property type="nucleotide sequence ID" value="XM_001310007.1"/>
</dbReference>
<reference evidence="1" key="1">
    <citation type="submission" date="2006-10" db="EMBL/GenBank/DDBJ databases">
        <authorList>
            <person name="Amadeo P."/>
            <person name="Zhao Q."/>
            <person name="Wortman J."/>
            <person name="Fraser-Liggett C."/>
            <person name="Carlton J."/>
        </authorList>
    </citation>
    <scope>NUCLEOTIDE SEQUENCE</scope>
    <source>
        <strain evidence="1">G3</strain>
    </source>
</reference>
<dbReference type="InterPro" id="IPR011989">
    <property type="entry name" value="ARM-like"/>
</dbReference>
<sequence>MNSDEFKEYALTACYSTDNEQRSQAEAQFNQIFQNFPQESIVELLNLIQSSNERLKNTGAVLLHRMILNYQALNEIVTQDFFDNTVSSVLFPIYLSGNIDQITRDNIADIAVECTSKYKLEPKCVELFIQGTESPNNDVQCMSIKYLTTCCSYKFIHPQECEEFFNNLIDTTISNQNTTQDTHVKLTNLIFVISNDIDMESRNNYIFELLSYLDENSLVQLLSVMKSTLTTTFKMMRSRIIDYLQYFCDLVKSNTKSEKVVKFTLLLLSDIVHLYGADLLHTFKSLLEEFLVPYCYEVVNEYDPCLSENEDDSLFDYAATVINEIINFHVIEIITNFGDFLFNQNKQDFSDMNYVKTALTICLFTANAFSGYYQILDIILENELLVISLMSEDASLRLIAAKVFWSLIDSDKSLYFDEVKTKEFVYFVLERIQNETEYLIIFSLLNGIQIYDNDNSQFLEETFDQQLELRQKLNEHIKAVIDDSDYQYMSNQLLSVLIRLYTTFIKFDFVKMSSFVEEIFQTCLQLIVDDSYTSDVISNSFYCLMEIIMKVDNDSFVDTFIDTFSHIDISNISFDLWTTINDCFVRISKKHKEKIQNLILILLNRNCEFLKQPFYTQNFAETTPIDELQSFTLYLNPQSRTFIALKSDDFENILNCFDIFLKNFRYNLIPEEIYQNIVESVFSINYLFFFPAISSYASTIIGCVLQNIKEPEPCLVLFNRQMDSFPRSYSENFQMALHQFLISCQYLSNLLTFDESFVNKMNTISYFSSFFTYSMYNNSYYSSKILSSEQDNEINNIDGLLKNLNEIELLLYKIDKDKWIQKFNQGELYNFNTSQCINPVTLLAWSIFVLNTNENSDIFFEKLDIFMKDSSISYFVYTLIRNLLLNDETPFYLNILEFFNENRERLTNEGRTLLVHIIQMQINKNNLIPEFVQFFKDSVLSMIGDHDYESKKPSDNLSLVYAFYLFIEDSPPLEIVQFIFEYSKQLVHDNSEPSNKLREQIQKFVK</sequence>
<keyword evidence="2" id="KW-1185">Reference proteome</keyword>
<dbReference type="AlphaFoldDB" id="A2FDC7"/>
<reference evidence="1" key="2">
    <citation type="journal article" date="2007" name="Science">
        <title>Draft genome sequence of the sexually transmitted pathogen Trichomonas vaginalis.</title>
        <authorList>
            <person name="Carlton J.M."/>
            <person name="Hirt R.P."/>
            <person name="Silva J.C."/>
            <person name="Delcher A.L."/>
            <person name="Schatz M."/>
            <person name="Zhao Q."/>
            <person name="Wortman J.R."/>
            <person name="Bidwell S.L."/>
            <person name="Alsmark U.C.M."/>
            <person name="Besteiro S."/>
            <person name="Sicheritz-Ponten T."/>
            <person name="Noel C.J."/>
            <person name="Dacks J.B."/>
            <person name="Foster P.G."/>
            <person name="Simillion C."/>
            <person name="Van de Peer Y."/>
            <person name="Miranda-Saavedra D."/>
            <person name="Barton G.J."/>
            <person name="Westrop G.D."/>
            <person name="Mueller S."/>
            <person name="Dessi D."/>
            <person name="Fiori P.L."/>
            <person name="Ren Q."/>
            <person name="Paulsen I."/>
            <person name="Zhang H."/>
            <person name="Bastida-Corcuera F.D."/>
            <person name="Simoes-Barbosa A."/>
            <person name="Brown M.T."/>
            <person name="Hayes R.D."/>
            <person name="Mukherjee M."/>
            <person name="Okumura C.Y."/>
            <person name="Schneider R."/>
            <person name="Smith A.J."/>
            <person name="Vanacova S."/>
            <person name="Villalvazo M."/>
            <person name="Haas B.J."/>
            <person name="Pertea M."/>
            <person name="Feldblyum T.V."/>
            <person name="Utterback T.R."/>
            <person name="Shu C.L."/>
            <person name="Osoegawa K."/>
            <person name="de Jong P.J."/>
            <person name="Hrdy I."/>
            <person name="Horvathova L."/>
            <person name="Zubacova Z."/>
            <person name="Dolezal P."/>
            <person name="Malik S.B."/>
            <person name="Logsdon J.M. Jr."/>
            <person name="Henze K."/>
            <person name="Gupta A."/>
            <person name="Wang C.C."/>
            <person name="Dunne R.L."/>
            <person name="Upcroft J.A."/>
            <person name="Upcroft P."/>
            <person name="White O."/>
            <person name="Salzberg S.L."/>
            <person name="Tang P."/>
            <person name="Chiu C.-H."/>
            <person name="Lee Y.-S."/>
            <person name="Embley T.M."/>
            <person name="Coombs G.H."/>
            <person name="Mottram J.C."/>
            <person name="Tachezy J."/>
            <person name="Fraser-Liggett C.M."/>
            <person name="Johnson P.J."/>
        </authorList>
    </citation>
    <scope>NUCLEOTIDE SEQUENCE [LARGE SCALE GENOMIC DNA]</scope>
    <source>
        <strain evidence="1">G3</strain>
    </source>
</reference>
<dbReference type="EMBL" id="DS113730">
    <property type="protein sequence ID" value="EAX97078.1"/>
    <property type="molecule type" value="Genomic_DNA"/>
</dbReference>
<organism evidence="1 2">
    <name type="scientific">Trichomonas vaginalis (strain ATCC PRA-98 / G3)</name>
    <dbReference type="NCBI Taxonomy" id="412133"/>
    <lineage>
        <taxon>Eukaryota</taxon>
        <taxon>Metamonada</taxon>
        <taxon>Parabasalia</taxon>
        <taxon>Trichomonadida</taxon>
        <taxon>Trichomonadidae</taxon>
        <taxon>Trichomonas</taxon>
    </lineage>
</organism>
<name>A2FDC7_TRIV3</name>
<dbReference type="VEuPathDB" id="TrichDB:TVAGG3_0525890"/>
<gene>
    <name evidence="1" type="ORF">TVAG_086170</name>
</gene>
<dbReference type="KEGG" id="tva:4754856"/>
<dbReference type="InterPro" id="IPR016024">
    <property type="entry name" value="ARM-type_fold"/>
</dbReference>
<dbReference type="SUPFAM" id="SSF48371">
    <property type="entry name" value="ARM repeat"/>
    <property type="match status" value="1"/>
</dbReference>
<dbReference type="InParanoid" id="A2FDC7"/>
<protein>
    <submittedName>
        <fullName evidence="1">Uncharacterized protein</fullName>
    </submittedName>
</protein>
<evidence type="ECO:0000313" key="2">
    <source>
        <dbReference type="Proteomes" id="UP000001542"/>
    </source>
</evidence>
<evidence type="ECO:0000313" key="1">
    <source>
        <dbReference type="EMBL" id="EAX97078.1"/>
    </source>
</evidence>